<keyword evidence="2" id="KW-1185">Reference proteome</keyword>
<proteinExistence type="predicted"/>
<protein>
    <submittedName>
        <fullName evidence="1">Uncharacterized protein</fullName>
    </submittedName>
</protein>
<accession>A0ACC1AJQ0</accession>
<organism evidence="1 2">
    <name type="scientific">Pistacia atlantica</name>
    <dbReference type="NCBI Taxonomy" id="434234"/>
    <lineage>
        <taxon>Eukaryota</taxon>
        <taxon>Viridiplantae</taxon>
        <taxon>Streptophyta</taxon>
        <taxon>Embryophyta</taxon>
        <taxon>Tracheophyta</taxon>
        <taxon>Spermatophyta</taxon>
        <taxon>Magnoliopsida</taxon>
        <taxon>eudicotyledons</taxon>
        <taxon>Gunneridae</taxon>
        <taxon>Pentapetalae</taxon>
        <taxon>rosids</taxon>
        <taxon>malvids</taxon>
        <taxon>Sapindales</taxon>
        <taxon>Anacardiaceae</taxon>
        <taxon>Pistacia</taxon>
    </lineage>
</organism>
<dbReference type="EMBL" id="CM047906">
    <property type="protein sequence ID" value="KAJ0086904.1"/>
    <property type="molecule type" value="Genomic_DNA"/>
</dbReference>
<sequence>MGNTNMDLLLSFQAFFLINLVSEFIIFHHYILQVWSNDVLMKSIQTHNGSILSICMEGKWLFTGGWDKTVSVQELMVNEFHVDAIPIGSISCGSVITALFYWQGKLFVGYADRTVKVYYYGK</sequence>
<name>A0ACC1AJQ0_9ROSI</name>
<comment type="caution">
    <text evidence="1">The sequence shown here is derived from an EMBL/GenBank/DDBJ whole genome shotgun (WGS) entry which is preliminary data.</text>
</comment>
<evidence type="ECO:0000313" key="2">
    <source>
        <dbReference type="Proteomes" id="UP001164250"/>
    </source>
</evidence>
<reference evidence="2" key="1">
    <citation type="journal article" date="2023" name="G3 (Bethesda)">
        <title>Genome assembly and association tests identify interacting loci associated with vigor, precocity, and sex in interspecific pistachio rootstocks.</title>
        <authorList>
            <person name="Palmer W."/>
            <person name="Jacygrad E."/>
            <person name="Sagayaradj S."/>
            <person name="Cavanaugh K."/>
            <person name="Han R."/>
            <person name="Bertier L."/>
            <person name="Beede B."/>
            <person name="Kafkas S."/>
            <person name="Golino D."/>
            <person name="Preece J."/>
            <person name="Michelmore R."/>
        </authorList>
    </citation>
    <scope>NUCLEOTIDE SEQUENCE [LARGE SCALE GENOMIC DNA]</scope>
</reference>
<dbReference type="Proteomes" id="UP001164250">
    <property type="component" value="Chromosome 10"/>
</dbReference>
<gene>
    <name evidence="1" type="ORF">Patl1_08284</name>
</gene>
<evidence type="ECO:0000313" key="1">
    <source>
        <dbReference type="EMBL" id="KAJ0086904.1"/>
    </source>
</evidence>